<gene>
    <name evidence="2" type="ORF">SAMN04488514_10765</name>
</gene>
<proteinExistence type="predicted"/>
<evidence type="ECO:0000313" key="2">
    <source>
        <dbReference type="EMBL" id="SDM29269.1"/>
    </source>
</evidence>
<dbReference type="AlphaFoldDB" id="A0A1G9S1A1"/>
<dbReference type="STRING" id="192904.SAMN04488514_10765"/>
<evidence type="ECO:0000313" key="3">
    <source>
        <dbReference type="Proteomes" id="UP000199440"/>
    </source>
</evidence>
<dbReference type="SUPFAM" id="SSF103247">
    <property type="entry name" value="TT1751-like"/>
    <property type="match status" value="1"/>
</dbReference>
<dbReference type="InterPro" id="IPR016796">
    <property type="entry name" value="UCP021774"/>
</dbReference>
<dbReference type="Gene3D" id="3.30.310.70">
    <property type="entry name" value="TT1751-like domain"/>
    <property type="match status" value="1"/>
</dbReference>
<name>A0A1G9S1A1_9FLAO</name>
<evidence type="ECO:0000259" key="1">
    <source>
        <dbReference type="Pfam" id="PF03625"/>
    </source>
</evidence>
<dbReference type="InterPro" id="IPR035923">
    <property type="entry name" value="TT1751-like_sf"/>
</dbReference>
<dbReference type="OrthoDB" id="9791067at2"/>
<dbReference type="Pfam" id="PF03625">
    <property type="entry name" value="DUF302"/>
    <property type="match status" value="1"/>
</dbReference>
<protein>
    <submittedName>
        <fullName evidence="2">Uncharacterized conserved protein, DUF302 family</fullName>
    </submittedName>
</protein>
<keyword evidence="3" id="KW-1185">Reference proteome</keyword>
<dbReference type="RefSeq" id="WP_089890717.1">
    <property type="nucleotide sequence ID" value="NZ_FNGV01000007.1"/>
</dbReference>
<dbReference type="PANTHER" id="PTHR38342">
    <property type="entry name" value="SLR5037 PROTEIN"/>
    <property type="match status" value="1"/>
</dbReference>
<feature type="domain" description="DUF302" evidence="1">
    <location>
        <begin position="36"/>
        <end position="99"/>
    </location>
</feature>
<sequence>MDYYFKKELDNISFEQAIEKTTEALKKEGFGVLTEIDIKATLKKKLDVDFRNYKILGACNPGFAYKALLAEDNIGTMLPCNVIVQEKNTGSIEVSAVDPAASMQAVENDSLNVIAGEVRDKLRRMIESL</sequence>
<organism evidence="2 3">
    <name type="scientific">Kriegella aquimaris</name>
    <dbReference type="NCBI Taxonomy" id="192904"/>
    <lineage>
        <taxon>Bacteria</taxon>
        <taxon>Pseudomonadati</taxon>
        <taxon>Bacteroidota</taxon>
        <taxon>Flavobacteriia</taxon>
        <taxon>Flavobacteriales</taxon>
        <taxon>Flavobacteriaceae</taxon>
        <taxon>Kriegella</taxon>
    </lineage>
</organism>
<accession>A0A1G9S1A1</accession>
<dbReference type="CDD" id="cd14797">
    <property type="entry name" value="DUF302"/>
    <property type="match status" value="1"/>
</dbReference>
<dbReference type="PIRSF" id="PIRSF021774">
    <property type="entry name" value="UCP021774"/>
    <property type="match status" value="1"/>
</dbReference>
<dbReference type="Proteomes" id="UP000199440">
    <property type="component" value="Unassembled WGS sequence"/>
</dbReference>
<dbReference type="EMBL" id="FNGV01000007">
    <property type="protein sequence ID" value="SDM29269.1"/>
    <property type="molecule type" value="Genomic_DNA"/>
</dbReference>
<dbReference type="InterPro" id="IPR005180">
    <property type="entry name" value="DUF302"/>
</dbReference>
<dbReference type="PANTHER" id="PTHR38342:SF1">
    <property type="entry name" value="SLR5037 PROTEIN"/>
    <property type="match status" value="1"/>
</dbReference>
<reference evidence="2 3" key="1">
    <citation type="submission" date="2016-10" db="EMBL/GenBank/DDBJ databases">
        <authorList>
            <person name="de Groot N.N."/>
        </authorList>
    </citation>
    <scope>NUCLEOTIDE SEQUENCE [LARGE SCALE GENOMIC DNA]</scope>
    <source>
        <strain evidence="2 3">DSM 19886</strain>
    </source>
</reference>